<accession>A0A1W1C6U2</accession>
<evidence type="ECO:0000256" key="1">
    <source>
        <dbReference type="ARBA" id="ARBA00007074"/>
    </source>
</evidence>
<dbReference type="SUPFAM" id="SSF54001">
    <property type="entry name" value="Cysteine proteinases"/>
    <property type="match status" value="1"/>
</dbReference>
<keyword evidence="4" id="KW-0788">Thiol protease</keyword>
<dbReference type="Gene3D" id="3.90.1720.10">
    <property type="entry name" value="endopeptidase domain like (from Nostoc punctiforme)"/>
    <property type="match status" value="1"/>
</dbReference>
<dbReference type="InterPro" id="IPR051202">
    <property type="entry name" value="Peptidase_C40"/>
</dbReference>
<dbReference type="InterPro" id="IPR000064">
    <property type="entry name" value="NLP_P60_dom"/>
</dbReference>
<evidence type="ECO:0000256" key="2">
    <source>
        <dbReference type="ARBA" id="ARBA00022670"/>
    </source>
</evidence>
<keyword evidence="2" id="KW-0645">Protease</keyword>
<dbReference type="InterPro" id="IPR038765">
    <property type="entry name" value="Papain-like_cys_pep_sf"/>
</dbReference>
<evidence type="ECO:0000313" key="6">
    <source>
        <dbReference type="EMBL" id="SFV61578.1"/>
    </source>
</evidence>
<feature type="domain" description="NlpC/P60" evidence="5">
    <location>
        <begin position="27"/>
        <end position="150"/>
    </location>
</feature>
<keyword evidence="3" id="KW-0378">Hydrolase</keyword>
<evidence type="ECO:0000256" key="4">
    <source>
        <dbReference type="ARBA" id="ARBA00022807"/>
    </source>
</evidence>
<dbReference type="PANTHER" id="PTHR47053:SF1">
    <property type="entry name" value="MUREIN DD-ENDOPEPTIDASE MEPH-RELATED"/>
    <property type="match status" value="1"/>
</dbReference>
<dbReference type="GO" id="GO:0008234">
    <property type="term" value="F:cysteine-type peptidase activity"/>
    <property type="evidence" value="ECO:0007669"/>
    <property type="project" value="UniProtKB-KW"/>
</dbReference>
<dbReference type="GO" id="GO:0006508">
    <property type="term" value="P:proteolysis"/>
    <property type="evidence" value="ECO:0007669"/>
    <property type="project" value="UniProtKB-KW"/>
</dbReference>
<dbReference type="PROSITE" id="PS51935">
    <property type="entry name" value="NLPC_P60"/>
    <property type="match status" value="1"/>
</dbReference>
<gene>
    <name evidence="6" type="ORF">MNB_SV-14-1687</name>
</gene>
<dbReference type="PANTHER" id="PTHR47053">
    <property type="entry name" value="MUREIN DD-ENDOPEPTIDASE MEPH-RELATED"/>
    <property type="match status" value="1"/>
</dbReference>
<sequence>MILNKFYLFILLLFFSTIPIDAKNYHKGYKNNTIAYIAKLKLGKKYKWGGNGPYRYDCSGFTKEVFRRSGIKIPRNSWNQAKVGMKVSKISYLRKGDLVFFNSKHQKRVNHVGIYLGKGKFIHASRFYHRIVISKLREFRRYFKWGCRLT</sequence>
<evidence type="ECO:0000259" key="5">
    <source>
        <dbReference type="PROSITE" id="PS51935"/>
    </source>
</evidence>
<protein>
    <submittedName>
        <fullName evidence="6">Invasion associated protein p60</fullName>
    </submittedName>
</protein>
<evidence type="ECO:0000256" key="3">
    <source>
        <dbReference type="ARBA" id="ARBA00022801"/>
    </source>
</evidence>
<proteinExistence type="inferred from homology"/>
<organism evidence="6">
    <name type="scientific">hydrothermal vent metagenome</name>
    <dbReference type="NCBI Taxonomy" id="652676"/>
    <lineage>
        <taxon>unclassified sequences</taxon>
        <taxon>metagenomes</taxon>
        <taxon>ecological metagenomes</taxon>
    </lineage>
</organism>
<comment type="similarity">
    <text evidence="1">Belongs to the peptidase C40 family.</text>
</comment>
<name>A0A1W1C6U2_9ZZZZ</name>
<dbReference type="AlphaFoldDB" id="A0A1W1C6U2"/>
<reference evidence="6" key="1">
    <citation type="submission" date="2016-10" db="EMBL/GenBank/DDBJ databases">
        <authorList>
            <person name="de Groot N.N."/>
        </authorList>
    </citation>
    <scope>NUCLEOTIDE SEQUENCE</scope>
</reference>
<dbReference type="EMBL" id="FPHN01000129">
    <property type="protein sequence ID" value="SFV61578.1"/>
    <property type="molecule type" value="Genomic_DNA"/>
</dbReference>
<dbReference type="Pfam" id="PF00877">
    <property type="entry name" value="NLPC_P60"/>
    <property type="match status" value="1"/>
</dbReference>